<dbReference type="SUPFAM" id="SSF53850">
    <property type="entry name" value="Periplasmic binding protein-like II"/>
    <property type="match status" value="1"/>
</dbReference>
<dbReference type="CDD" id="cd00995">
    <property type="entry name" value="PBP2_NikA_DppA_OppA_like"/>
    <property type="match status" value="1"/>
</dbReference>
<dbReference type="EMBL" id="JBHSAY010000009">
    <property type="protein sequence ID" value="MFC4132221.1"/>
    <property type="molecule type" value="Genomic_DNA"/>
</dbReference>
<evidence type="ECO:0000256" key="2">
    <source>
        <dbReference type="ARBA" id="ARBA00005695"/>
    </source>
</evidence>
<dbReference type="InterPro" id="IPR030678">
    <property type="entry name" value="Peptide/Ni-bd"/>
</dbReference>
<dbReference type="PROSITE" id="PS51257">
    <property type="entry name" value="PROKAR_LIPOPROTEIN"/>
    <property type="match status" value="1"/>
</dbReference>
<organism evidence="6 7">
    <name type="scientific">Hamadaea flava</name>
    <dbReference type="NCBI Taxonomy" id="1742688"/>
    <lineage>
        <taxon>Bacteria</taxon>
        <taxon>Bacillati</taxon>
        <taxon>Actinomycetota</taxon>
        <taxon>Actinomycetes</taxon>
        <taxon>Micromonosporales</taxon>
        <taxon>Micromonosporaceae</taxon>
        <taxon>Hamadaea</taxon>
    </lineage>
</organism>
<evidence type="ECO:0000313" key="6">
    <source>
        <dbReference type="EMBL" id="MFC4132221.1"/>
    </source>
</evidence>
<accession>A0ABV8LMM9</accession>
<feature type="domain" description="Solute-binding protein family 5" evidence="5">
    <location>
        <begin position="80"/>
        <end position="442"/>
    </location>
</feature>
<dbReference type="PIRSF" id="PIRSF002741">
    <property type="entry name" value="MppA"/>
    <property type="match status" value="1"/>
</dbReference>
<protein>
    <submittedName>
        <fullName evidence="6">ABC transporter substrate-binding protein</fullName>
    </submittedName>
</protein>
<dbReference type="Gene3D" id="3.40.190.10">
    <property type="entry name" value="Periplasmic binding protein-like II"/>
    <property type="match status" value="1"/>
</dbReference>
<proteinExistence type="inferred from homology"/>
<dbReference type="Gene3D" id="3.10.105.10">
    <property type="entry name" value="Dipeptide-binding Protein, Domain 3"/>
    <property type="match status" value="1"/>
</dbReference>
<dbReference type="InterPro" id="IPR039424">
    <property type="entry name" value="SBP_5"/>
</dbReference>
<dbReference type="Gene3D" id="3.90.76.10">
    <property type="entry name" value="Dipeptide-binding Protein, Domain 1"/>
    <property type="match status" value="1"/>
</dbReference>
<keyword evidence="3" id="KW-0813">Transport</keyword>
<dbReference type="InterPro" id="IPR000914">
    <property type="entry name" value="SBP_5_dom"/>
</dbReference>
<dbReference type="PANTHER" id="PTHR30290">
    <property type="entry name" value="PERIPLASMIC BINDING COMPONENT OF ABC TRANSPORTER"/>
    <property type="match status" value="1"/>
</dbReference>
<evidence type="ECO:0000259" key="5">
    <source>
        <dbReference type="Pfam" id="PF00496"/>
    </source>
</evidence>
<evidence type="ECO:0000313" key="7">
    <source>
        <dbReference type="Proteomes" id="UP001595816"/>
    </source>
</evidence>
<dbReference type="Proteomes" id="UP001595816">
    <property type="component" value="Unassembled WGS sequence"/>
</dbReference>
<dbReference type="Pfam" id="PF00496">
    <property type="entry name" value="SBP_bac_5"/>
    <property type="match status" value="1"/>
</dbReference>
<evidence type="ECO:0000256" key="1">
    <source>
        <dbReference type="ARBA" id="ARBA00004196"/>
    </source>
</evidence>
<sequence length="531" mass="57441">MRRRALIFGVAAVPLAAVVGCSPSAPSETGGAGSDTLTIATTTDVVNYNPLVGNSRTDYWVSNLMYPRLLTIDANGAKSPMLAAEYGYADDKTGYYTIRSDMKWSDGQPVTAEDVAYTINAIKQYKPTGNTTYGQLANVESATAASATRVELHLSKPDATVIPEVGYWMNVVPKHVFEKQGDVSKFANNSAWVSAGPYKLVSAVKGQSYTLERVTPYPFAPDNTPTLAKVVFRVYPDVNTEILALKNGDVDAIANALPPAQVKNLKSTSGITVEEVPGLGYAHMTYNMSRKPLENLKVRQALAAAVDYESIRTVVLQGQGVTTGSSPIPPVLKDFVNPSLKEYVFDVDKAKQLLQEAGYKADGSGRFPLNLTMIYSLQDAVTSQWASMVKDSAAKAGITITLQGLDRNTYLAKTAAGEYDIYAGNFAIMDDPATNMALTYLPKGAINYTLVDDPALSALITQAQAETDEAKQKDLVWQAATLVHDNVYDNVMYMQNLYVAHSAKWTGFIVKPSELMSIIDPQSLANVKKTS</sequence>
<dbReference type="RefSeq" id="WP_253753647.1">
    <property type="nucleotide sequence ID" value="NZ_JAMZDZ010000001.1"/>
</dbReference>
<evidence type="ECO:0000256" key="4">
    <source>
        <dbReference type="ARBA" id="ARBA00022729"/>
    </source>
</evidence>
<keyword evidence="7" id="KW-1185">Reference proteome</keyword>
<evidence type="ECO:0000256" key="3">
    <source>
        <dbReference type="ARBA" id="ARBA00022448"/>
    </source>
</evidence>
<reference evidence="7" key="1">
    <citation type="journal article" date="2019" name="Int. J. Syst. Evol. Microbiol.">
        <title>The Global Catalogue of Microorganisms (GCM) 10K type strain sequencing project: providing services to taxonomists for standard genome sequencing and annotation.</title>
        <authorList>
            <consortium name="The Broad Institute Genomics Platform"/>
            <consortium name="The Broad Institute Genome Sequencing Center for Infectious Disease"/>
            <person name="Wu L."/>
            <person name="Ma J."/>
        </authorList>
    </citation>
    <scope>NUCLEOTIDE SEQUENCE [LARGE SCALE GENOMIC DNA]</scope>
    <source>
        <strain evidence="7">CGMCC 4.7289</strain>
    </source>
</reference>
<gene>
    <name evidence="6" type="ORF">ACFOZ4_16575</name>
</gene>
<keyword evidence="4" id="KW-0732">Signal</keyword>
<comment type="similarity">
    <text evidence="2">Belongs to the bacterial solute-binding protein 5 family.</text>
</comment>
<name>A0ABV8LMM9_9ACTN</name>
<comment type="caution">
    <text evidence="6">The sequence shown here is derived from an EMBL/GenBank/DDBJ whole genome shotgun (WGS) entry which is preliminary data.</text>
</comment>
<dbReference type="PANTHER" id="PTHR30290:SF10">
    <property type="entry name" value="PERIPLASMIC OLIGOPEPTIDE-BINDING PROTEIN-RELATED"/>
    <property type="match status" value="1"/>
</dbReference>
<comment type="subcellular location">
    <subcellularLocation>
        <location evidence="1">Cell envelope</location>
    </subcellularLocation>
</comment>